<feature type="repeat" description="ANK" evidence="3">
    <location>
        <begin position="923"/>
        <end position="950"/>
    </location>
</feature>
<dbReference type="SUPFAM" id="SSF56112">
    <property type="entry name" value="Protein kinase-like (PK-like)"/>
    <property type="match status" value="1"/>
</dbReference>
<keyword evidence="7" id="KW-1185">Reference proteome</keyword>
<evidence type="ECO:0000256" key="3">
    <source>
        <dbReference type="PROSITE-ProRule" id="PRU00023"/>
    </source>
</evidence>
<keyword evidence="2 3" id="KW-0040">ANK repeat</keyword>
<dbReference type="Gene3D" id="1.10.510.10">
    <property type="entry name" value="Transferase(Phosphotransferase) domain 1"/>
    <property type="match status" value="1"/>
</dbReference>
<evidence type="ECO:0000313" key="6">
    <source>
        <dbReference type="EMBL" id="KAL2807766.1"/>
    </source>
</evidence>
<dbReference type="InterPro" id="IPR008271">
    <property type="entry name" value="Ser/Thr_kinase_AS"/>
</dbReference>
<dbReference type="PANTHER" id="PTHR24193">
    <property type="entry name" value="ANKYRIN REPEAT PROTEIN"/>
    <property type="match status" value="1"/>
</dbReference>
<reference evidence="6 7" key="1">
    <citation type="submission" date="2024-07" db="EMBL/GenBank/DDBJ databases">
        <title>Section-level genome sequencing and comparative genomics of Aspergillus sections Usti and Cavernicolus.</title>
        <authorList>
            <consortium name="Lawrence Berkeley National Laboratory"/>
            <person name="Nybo J.L."/>
            <person name="Vesth T.C."/>
            <person name="Theobald S."/>
            <person name="Frisvad J.C."/>
            <person name="Larsen T.O."/>
            <person name="Kjaerboelling I."/>
            <person name="Rothschild-Mancinelli K."/>
            <person name="Lyhne E.K."/>
            <person name="Kogle M.E."/>
            <person name="Barry K."/>
            <person name="Clum A."/>
            <person name="Na H."/>
            <person name="Ledsgaard L."/>
            <person name="Lin J."/>
            <person name="Lipzen A."/>
            <person name="Kuo A."/>
            <person name="Riley R."/>
            <person name="Mondo S."/>
            <person name="Labutti K."/>
            <person name="Haridas S."/>
            <person name="Pangalinan J."/>
            <person name="Salamov A.A."/>
            <person name="Simmons B.A."/>
            <person name="Magnuson J.K."/>
            <person name="Chen J."/>
            <person name="Drula E."/>
            <person name="Henrissat B."/>
            <person name="Wiebenga A."/>
            <person name="Lubbers R.J."/>
            <person name="Gomes A.C."/>
            <person name="Makela M.R."/>
            <person name="Stajich J."/>
            <person name="Grigoriev I.V."/>
            <person name="Mortensen U.H."/>
            <person name="De Vries R.P."/>
            <person name="Baker S.E."/>
            <person name="Andersen M.R."/>
        </authorList>
    </citation>
    <scope>NUCLEOTIDE SEQUENCE [LARGE SCALE GENOMIC DNA]</scope>
    <source>
        <strain evidence="6 7">CBS 588.65</strain>
    </source>
</reference>
<keyword evidence="1" id="KW-0677">Repeat</keyword>
<evidence type="ECO:0000256" key="2">
    <source>
        <dbReference type="ARBA" id="ARBA00023043"/>
    </source>
</evidence>
<dbReference type="InterPro" id="IPR000719">
    <property type="entry name" value="Prot_kinase_dom"/>
</dbReference>
<dbReference type="Pfam" id="PF00069">
    <property type="entry name" value="Pkinase"/>
    <property type="match status" value="1"/>
</dbReference>
<dbReference type="SMART" id="SM00220">
    <property type="entry name" value="S_TKc"/>
    <property type="match status" value="1"/>
</dbReference>
<dbReference type="InterPro" id="IPR002110">
    <property type="entry name" value="Ankyrin_rpt"/>
</dbReference>
<sequence>MDSTTSTYAPSSYGTRYSTDATTESQSQQPQRARADYYDLFLLIQDMLRTDENAILEFPIDHWGHDDAWNIGLGAGGFSSVSRRIAKGRWGKRSVMAYKRIRPVFDYDGRIDDAAALEQFIDELKALSAPDVRSHPNINRLRGIAFEAQSHRPDGTLFPVLMSDPSPLGNLLAFVQDIVRMVDGPYWECCLDVARGLQVLHKNNFIHGDVKCENVLVFPSAGFEGRKFIAKLTDFGCSMDLSTIEPNAYTKLRGATPPYDAPESDSLIQRELLPFTDVYSYGLLVWRVAIDGADPFTHRRYQSGAEQGATTAKQTQIREDKRSETILSIALSTIYGTALGLEPDTADGLGEVLTIALSSDPAERNLSRILDVFERRKTTFDRRLFGLSPANGRYLREFIKHDNGQMRELVHERHGLSVWNKVPSKAHHFYHITHNFGSIDADFRGFGVSRLSPFADCVREILLAVEHIYNYVRRPVPEIGKLHPIPSIELGPNLGGPIKSVLNFLTVGGPEAIAVAGTCGNRRVFEQLTEPLQIGINKWQQVTNYMAGLTKSLLTSKRPPSPRSAEDIKQDVHVSVCGLYDRPGGLAATDTMVMINEETPKLLHTYEPSTRLDFHLLSTCRPPAALQGQLFKAISSRASRKETNTQVATMEEAICYSTGFGVQQHHVKSLSTIREQCDLGYRPAQEAFPRIHDALGFPIPEDVLAAPWYKRTSAAASCSIGTDVSFDQLDSLRNLDELSINDTREENPDSNDISAPYGANSMGARAALHRAVMQGNKAAVLELIGRGASIDQAMGPIYFHNGRSQHMDPVQLACTWHEAEIIETLLDANPLYPLNADDSGQISLLYFAIQCQSTAARMARHGSNQYYSLMATIDLLLSRGCTNQVDNDGLTILQLAIGSASQDVFEYITGIDSFMESIDELVGGRSALHLAIASGSSSKFDLLINHGANVLQPPAGGHILDFAITIAPGNEYFAKRILELSGTSITQSDKNQALKAALRASQWDFADYLLGIGANVNGLFNEGEAFPNMRYTVFGALLNCGNPTAILQALDVIIPLAEKHGQRPKFIVAPEFQASALHIAAGEMLFHQMYEAARIYTTLFTMFPEEHHLESRDMKGWTPLHTAISCRNVVAVRALIDAGADVNAMSSIEGSPAGPSTKDLLFAQPFAREAIYNVDIDTRKAGERALEQMFKIYREDPRARFAKRSTTLRAEKRLHASLRDRRVMDVVEVLSLLPESLPRDDAGLMSSFMAAAAVGDGKEWLHTFKVSVREIARRVQWSGIERVRFLRHQGMEKLKQMGLLEDYIDD</sequence>
<organism evidence="6 7">
    <name type="scientific">Aspergillus granulosus</name>
    <dbReference type="NCBI Taxonomy" id="176169"/>
    <lineage>
        <taxon>Eukaryota</taxon>
        <taxon>Fungi</taxon>
        <taxon>Dikarya</taxon>
        <taxon>Ascomycota</taxon>
        <taxon>Pezizomycotina</taxon>
        <taxon>Eurotiomycetes</taxon>
        <taxon>Eurotiomycetidae</taxon>
        <taxon>Eurotiales</taxon>
        <taxon>Aspergillaceae</taxon>
        <taxon>Aspergillus</taxon>
        <taxon>Aspergillus subgen. Nidulantes</taxon>
    </lineage>
</organism>
<dbReference type="PROSITE" id="PS50088">
    <property type="entry name" value="ANK_REPEAT"/>
    <property type="match status" value="2"/>
</dbReference>
<dbReference type="SUPFAM" id="SSF48403">
    <property type="entry name" value="Ankyrin repeat"/>
    <property type="match status" value="1"/>
</dbReference>
<dbReference type="PROSITE" id="PS00108">
    <property type="entry name" value="PROTEIN_KINASE_ST"/>
    <property type="match status" value="1"/>
</dbReference>
<dbReference type="InterPro" id="IPR011009">
    <property type="entry name" value="Kinase-like_dom_sf"/>
</dbReference>
<dbReference type="EMBL" id="JBFXLT010000131">
    <property type="protein sequence ID" value="KAL2807766.1"/>
    <property type="molecule type" value="Genomic_DNA"/>
</dbReference>
<dbReference type="Pfam" id="PF00023">
    <property type="entry name" value="Ank"/>
    <property type="match status" value="1"/>
</dbReference>
<dbReference type="PROSITE" id="PS50011">
    <property type="entry name" value="PROTEIN_KINASE_DOM"/>
    <property type="match status" value="1"/>
</dbReference>
<evidence type="ECO:0000313" key="7">
    <source>
        <dbReference type="Proteomes" id="UP001610334"/>
    </source>
</evidence>
<dbReference type="SMART" id="SM00248">
    <property type="entry name" value="ANK"/>
    <property type="match status" value="6"/>
</dbReference>
<dbReference type="PANTHER" id="PTHR24193:SF121">
    <property type="entry name" value="ADA2A-CONTAINING COMPLEX COMPONENT 3, ISOFORM D"/>
    <property type="match status" value="1"/>
</dbReference>
<dbReference type="PROSITE" id="PS50297">
    <property type="entry name" value="ANK_REP_REGION"/>
    <property type="match status" value="2"/>
</dbReference>
<feature type="domain" description="Protein kinase" evidence="5">
    <location>
        <begin position="67"/>
        <end position="380"/>
    </location>
</feature>
<dbReference type="Gene3D" id="1.25.40.20">
    <property type="entry name" value="Ankyrin repeat-containing domain"/>
    <property type="match status" value="3"/>
</dbReference>
<comment type="caution">
    <text evidence="6">The sequence shown here is derived from an EMBL/GenBank/DDBJ whole genome shotgun (WGS) entry which is preliminary data.</text>
</comment>
<proteinExistence type="predicted"/>
<feature type="repeat" description="ANK" evidence="3">
    <location>
        <begin position="1115"/>
        <end position="1147"/>
    </location>
</feature>
<dbReference type="Proteomes" id="UP001610334">
    <property type="component" value="Unassembled WGS sequence"/>
</dbReference>
<protein>
    <recommendedName>
        <fullName evidence="5">Protein kinase domain-containing protein</fullName>
    </recommendedName>
</protein>
<feature type="region of interest" description="Disordered" evidence="4">
    <location>
        <begin position="1"/>
        <end position="30"/>
    </location>
</feature>
<name>A0ABR4GX44_9EURO</name>
<accession>A0ABR4GX44</accession>
<dbReference type="InterPro" id="IPR050663">
    <property type="entry name" value="Ankyrin-SOCS_Box"/>
</dbReference>
<evidence type="ECO:0000256" key="4">
    <source>
        <dbReference type="SAM" id="MobiDB-lite"/>
    </source>
</evidence>
<evidence type="ECO:0000259" key="5">
    <source>
        <dbReference type="PROSITE" id="PS50011"/>
    </source>
</evidence>
<gene>
    <name evidence="6" type="ORF">BJX63DRAFT_436755</name>
</gene>
<dbReference type="InterPro" id="IPR036770">
    <property type="entry name" value="Ankyrin_rpt-contain_sf"/>
</dbReference>
<evidence type="ECO:0000256" key="1">
    <source>
        <dbReference type="ARBA" id="ARBA00022737"/>
    </source>
</evidence>